<dbReference type="Pfam" id="PF01116">
    <property type="entry name" value="F_bP_aldolase"/>
    <property type="match status" value="1"/>
</dbReference>
<feature type="binding site" evidence="11">
    <location>
        <begin position="293"/>
        <end position="296"/>
    </location>
    <ligand>
        <name>dihydroxyacetone phosphate</name>
        <dbReference type="ChEBI" id="CHEBI:57642"/>
    </ligand>
</feature>
<comment type="similarity">
    <text evidence="4 13">Belongs to the class II fructose-bisphosphate aldolase family.</text>
</comment>
<feature type="binding site" evidence="11">
    <location>
        <position position="228"/>
    </location>
    <ligand>
        <name>dihydroxyacetone phosphate</name>
        <dbReference type="ChEBI" id="CHEBI:57642"/>
    </ligand>
</feature>
<name>A0A1Y2DT49_9PEZI</name>
<dbReference type="PIRSF" id="PIRSF001359">
    <property type="entry name" value="F_bP_aldolase_II"/>
    <property type="match status" value="1"/>
</dbReference>
<evidence type="ECO:0000256" key="9">
    <source>
        <dbReference type="ARBA" id="ARBA00023239"/>
    </source>
</evidence>
<keyword evidence="8 13" id="KW-0324">Glycolysis</keyword>
<feature type="binding site" evidence="12">
    <location>
        <position position="227"/>
    </location>
    <ligand>
        <name>Zn(2+)</name>
        <dbReference type="ChEBI" id="CHEBI:29105"/>
        <label>1</label>
        <note>catalytic</note>
    </ligand>
</feature>
<evidence type="ECO:0000256" key="8">
    <source>
        <dbReference type="ARBA" id="ARBA00023152"/>
    </source>
</evidence>
<dbReference type="GO" id="GO:0005829">
    <property type="term" value="C:cytosol"/>
    <property type="evidence" value="ECO:0007669"/>
    <property type="project" value="EnsemblFungi"/>
</dbReference>
<evidence type="ECO:0000256" key="7">
    <source>
        <dbReference type="ARBA" id="ARBA00022833"/>
    </source>
</evidence>
<comment type="catalytic activity">
    <reaction evidence="1 13">
        <text>beta-D-fructose 1,6-bisphosphate = D-glyceraldehyde 3-phosphate + dihydroxyacetone phosphate</text>
        <dbReference type="Rhea" id="RHEA:14729"/>
        <dbReference type="ChEBI" id="CHEBI:32966"/>
        <dbReference type="ChEBI" id="CHEBI:57642"/>
        <dbReference type="ChEBI" id="CHEBI:59776"/>
        <dbReference type="EC" id="4.1.2.13"/>
    </reaction>
</comment>
<evidence type="ECO:0000256" key="3">
    <source>
        <dbReference type="ARBA" id="ARBA00004714"/>
    </source>
</evidence>
<comment type="cofactor">
    <cofactor evidence="12 13">
        <name>Zn(2+)</name>
        <dbReference type="ChEBI" id="CHEBI:29105"/>
    </cofactor>
    <text evidence="12 13">Binds 2 Zn(2+) ions per subunit. One is catalytic and the other provides a structural contribution.</text>
</comment>
<dbReference type="InterPro" id="IPR000771">
    <property type="entry name" value="FBA_II"/>
</dbReference>
<dbReference type="CDD" id="cd00946">
    <property type="entry name" value="FBP_aldolase_IIA"/>
    <property type="match status" value="1"/>
</dbReference>
<dbReference type="STRING" id="1141098.A0A1Y2DT49"/>
<keyword evidence="6 12" id="KW-0479">Metal-binding</keyword>
<dbReference type="GO" id="GO:0004332">
    <property type="term" value="F:fructose-bisphosphate aldolase activity"/>
    <property type="evidence" value="ECO:0007669"/>
    <property type="project" value="UniProtKB-EC"/>
</dbReference>
<organism evidence="14 15">
    <name type="scientific">Pseudomassariella vexata</name>
    <dbReference type="NCBI Taxonomy" id="1141098"/>
    <lineage>
        <taxon>Eukaryota</taxon>
        <taxon>Fungi</taxon>
        <taxon>Dikarya</taxon>
        <taxon>Ascomycota</taxon>
        <taxon>Pezizomycotina</taxon>
        <taxon>Sordariomycetes</taxon>
        <taxon>Xylariomycetidae</taxon>
        <taxon>Amphisphaeriales</taxon>
        <taxon>Pseudomassariaceae</taxon>
        <taxon>Pseudomassariella</taxon>
    </lineage>
</organism>
<keyword evidence="7 12" id="KW-0862">Zinc</keyword>
<dbReference type="GO" id="GO:0005739">
    <property type="term" value="C:mitochondrion"/>
    <property type="evidence" value="ECO:0007669"/>
    <property type="project" value="EnsemblFungi"/>
</dbReference>
<feature type="binding site" evidence="12">
    <location>
        <position position="175"/>
    </location>
    <ligand>
        <name>Zn(2+)</name>
        <dbReference type="ChEBI" id="CHEBI:29105"/>
        <label>2</label>
    </ligand>
</feature>
<dbReference type="InterPro" id="IPR006411">
    <property type="entry name" value="Fruct_bisP_bact"/>
</dbReference>
<dbReference type="PROSITE" id="PS00806">
    <property type="entry name" value="ALDOLASE_CLASS_II_2"/>
    <property type="match status" value="1"/>
</dbReference>
<dbReference type="NCBIfam" id="TIGR00167">
    <property type="entry name" value="cbbA"/>
    <property type="match status" value="1"/>
</dbReference>
<evidence type="ECO:0000256" key="13">
    <source>
        <dbReference type="RuleBase" id="RU366023"/>
    </source>
</evidence>
<dbReference type="PROSITE" id="PS00602">
    <property type="entry name" value="ALDOLASE_CLASS_II_1"/>
    <property type="match status" value="1"/>
</dbReference>
<dbReference type="PANTHER" id="PTHR30559:SF0">
    <property type="entry name" value="FRUCTOSE-BISPHOSPHATE ALDOLASE"/>
    <property type="match status" value="1"/>
</dbReference>
<comment type="caution">
    <text evidence="14">The sequence shown here is derived from an EMBL/GenBank/DDBJ whole genome shotgun (WGS) entry which is preliminary data.</text>
</comment>
<dbReference type="AlphaFoldDB" id="A0A1Y2DT49"/>
<evidence type="ECO:0000256" key="4">
    <source>
        <dbReference type="ARBA" id="ARBA00005812"/>
    </source>
</evidence>
<dbReference type="InterPro" id="IPR013785">
    <property type="entry name" value="Aldolase_TIM"/>
</dbReference>
<evidence type="ECO:0000256" key="5">
    <source>
        <dbReference type="ARBA" id="ARBA00013068"/>
    </source>
</evidence>
<dbReference type="FunCoup" id="A0A1Y2DT49">
    <property type="interactions" value="675"/>
</dbReference>
<dbReference type="Gene3D" id="3.20.20.70">
    <property type="entry name" value="Aldolase class I"/>
    <property type="match status" value="1"/>
</dbReference>
<accession>A0A1Y2DT49</accession>
<feature type="binding site" evidence="11">
    <location>
        <begin position="272"/>
        <end position="274"/>
    </location>
    <ligand>
        <name>dihydroxyacetone phosphate</name>
        <dbReference type="ChEBI" id="CHEBI:57642"/>
    </ligand>
</feature>
<evidence type="ECO:0000256" key="12">
    <source>
        <dbReference type="PIRSR" id="PIRSR001359-3"/>
    </source>
</evidence>
<dbReference type="NCBIfam" id="TIGR01520">
    <property type="entry name" value="FruBisAldo_II_A"/>
    <property type="match status" value="1"/>
</dbReference>
<feature type="binding site" evidence="12">
    <location>
        <position position="145"/>
    </location>
    <ligand>
        <name>Zn(2+)</name>
        <dbReference type="ChEBI" id="CHEBI:29105"/>
        <label>2</label>
    </ligand>
</feature>
<dbReference type="GO" id="GO:1904408">
    <property type="term" value="F:melatonin binding"/>
    <property type="evidence" value="ECO:0007669"/>
    <property type="project" value="EnsemblFungi"/>
</dbReference>
<feature type="binding site" evidence="12">
    <location>
        <position position="271"/>
    </location>
    <ligand>
        <name>Zn(2+)</name>
        <dbReference type="ChEBI" id="CHEBI:29105"/>
        <label>1</label>
        <note>catalytic</note>
    </ligand>
</feature>
<gene>
    <name evidence="14" type="ORF">BCR38DRAFT_346736</name>
</gene>
<dbReference type="PANTHER" id="PTHR30559">
    <property type="entry name" value="FRUCTOSE-BISPHOSPHATE ALDOLASE CLASS 2"/>
    <property type="match status" value="1"/>
</dbReference>
<keyword evidence="9 13" id="KW-0456">Lyase</keyword>
<evidence type="ECO:0000256" key="6">
    <source>
        <dbReference type="ARBA" id="ARBA00022723"/>
    </source>
</evidence>
<evidence type="ECO:0000256" key="1">
    <source>
        <dbReference type="ARBA" id="ARBA00000441"/>
    </source>
</evidence>
<feature type="binding site" evidence="12">
    <location>
        <position position="111"/>
    </location>
    <ligand>
        <name>Zn(2+)</name>
        <dbReference type="ChEBI" id="CHEBI:29105"/>
        <label>1</label>
        <note>catalytic</note>
    </ligand>
</feature>
<evidence type="ECO:0000256" key="11">
    <source>
        <dbReference type="PIRSR" id="PIRSR001359-2"/>
    </source>
</evidence>
<evidence type="ECO:0000256" key="2">
    <source>
        <dbReference type="ARBA" id="ARBA00002181"/>
    </source>
</evidence>
<dbReference type="OrthoDB" id="35652at2759"/>
<dbReference type="UniPathway" id="UPA00109">
    <property type="reaction ID" value="UER00183"/>
</dbReference>
<comment type="function">
    <text evidence="2 13">Catalyzes the aldol condensation of dihydroxyacetone phosphate (DHAP or glycerone-phosphate) with glyceraldehyde 3-phosphate (G3P) to form fructose 1,6-bisphosphate (FBP) in gluconeogenesis and the reverse reaction in glycolysis.</text>
</comment>
<proteinExistence type="inferred from homology"/>
<dbReference type="FunFam" id="3.20.20.70:FF:000013">
    <property type="entry name" value="Class II fructose-bisphosphate aldolase"/>
    <property type="match status" value="1"/>
</dbReference>
<protein>
    <recommendedName>
        <fullName evidence="5 13">Fructose-bisphosphate aldolase</fullName>
        <shortName evidence="13">FBP aldolase</shortName>
        <ecNumber evidence="5 13">4.1.2.13</ecNumber>
    </recommendedName>
</protein>
<keyword evidence="15" id="KW-1185">Reference proteome</keyword>
<dbReference type="GO" id="GO:0006094">
    <property type="term" value="P:gluconeogenesis"/>
    <property type="evidence" value="ECO:0007669"/>
    <property type="project" value="EnsemblFungi"/>
</dbReference>
<dbReference type="GeneID" id="63772485"/>
<reference evidence="14 15" key="1">
    <citation type="submission" date="2016-07" db="EMBL/GenBank/DDBJ databases">
        <title>Pervasive Adenine N6-methylation of Active Genes in Fungi.</title>
        <authorList>
            <consortium name="DOE Joint Genome Institute"/>
            <person name="Mondo S.J."/>
            <person name="Dannebaum R.O."/>
            <person name="Kuo R.C."/>
            <person name="Labutti K."/>
            <person name="Haridas S."/>
            <person name="Kuo A."/>
            <person name="Salamov A."/>
            <person name="Ahrendt S.R."/>
            <person name="Lipzen A."/>
            <person name="Sullivan W."/>
            <person name="Andreopoulos W.B."/>
            <person name="Clum A."/>
            <person name="Lindquist E."/>
            <person name="Daum C."/>
            <person name="Ramamoorthy G.K."/>
            <person name="Gryganskyi A."/>
            <person name="Culley D."/>
            <person name="Magnuson J.K."/>
            <person name="James T.Y."/>
            <person name="O'Malley M.A."/>
            <person name="Stajich J.E."/>
            <person name="Spatafora J.W."/>
            <person name="Visel A."/>
            <person name="Grigoriev I.V."/>
        </authorList>
    </citation>
    <scope>NUCLEOTIDE SEQUENCE [LARGE SCALE GENOMIC DNA]</scope>
    <source>
        <strain evidence="14 15">CBS 129021</strain>
    </source>
</reference>
<dbReference type="EMBL" id="MCFJ01000009">
    <property type="protein sequence ID" value="ORY62452.1"/>
    <property type="molecule type" value="Genomic_DNA"/>
</dbReference>
<sequence length="365" mass="40070">MGAQDVLSRKTGVIVGDDVLALFTYAREHKFAIPAINCTSSSTVVASLEAARDSKSPIVLQFSQGGAAFFAGKGVDNKDQFASIQGAVAGAHYVRAIAPAYGVPVVLHTDHCAKKLLPWLDGMLDADEKYFKEHNEPLFSSHMIDLSEEPVDWNVETTARYLKRAAPMKQWLEMEIGITGGEEDGVNNEDVDNNSLYTQPEDIMNIYKTLSPISPYFSIAAGFGNVHGVYKPGNVKLHPELLGKHQAYVKEQLTAAGQKNVGDKPVYFVFHGGSGSAKQEYLDAINHGVVKVNMDTDMQFAYCSGIRDYMVTKKEYVSTAVGNPDGEDKPNKKYFDPRVWVREGEKTMTTRVKEALADFNTAGTL</sequence>
<evidence type="ECO:0000313" key="14">
    <source>
        <dbReference type="EMBL" id="ORY62452.1"/>
    </source>
</evidence>
<evidence type="ECO:0000256" key="10">
    <source>
        <dbReference type="PIRSR" id="PIRSR001359-1"/>
    </source>
</evidence>
<dbReference type="Proteomes" id="UP000193689">
    <property type="component" value="Unassembled WGS sequence"/>
</dbReference>
<evidence type="ECO:0000313" key="15">
    <source>
        <dbReference type="Proteomes" id="UP000193689"/>
    </source>
</evidence>
<dbReference type="GO" id="GO:0008270">
    <property type="term" value="F:zinc ion binding"/>
    <property type="evidence" value="ECO:0007669"/>
    <property type="project" value="UniProtKB-UniRule"/>
</dbReference>
<dbReference type="InParanoid" id="A0A1Y2DT49"/>
<comment type="pathway">
    <text evidence="3 13">Carbohydrate degradation; glycolysis; D-glyceraldehyde 3-phosphate and glycerone phosphate from D-glucose: step 4/4.</text>
</comment>
<dbReference type="SUPFAM" id="SSF51569">
    <property type="entry name" value="Aldolase"/>
    <property type="match status" value="1"/>
</dbReference>
<dbReference type="RefSeq" id="XP_040714288.1">
    <property type="nucleotide sequence ID" value="XM_040856273.1"/>
</dbReference>
<feature type="active site" description="Proton donor" evidence="10">
    <location>
        <position position="110"/>
    </location>
</feature>
<dbReference type="GO" id="GO:0061621">
    <property type="term" value="P:canonical glycolysis"/>
    <property type="evidence" value="ECO:0007669"/>
    <property type="project" value="EnsemblFungi"/>
</dbReference>
<dbReference type="NCBIfam" id="NF006628">
    <property type="entry name" value="PRK09197.1"/>
    <property type="match status" value="1"/>
</dbReference>
<dbReference type="EC" id="4.1.2.13" evidence="5 13"/>